<evidence type="ECO:0000256" key="9">
    <source>
        <dbReference type="ARBA" id="ARBA00029446"/>
    </source>
</evidence>
<evidence type="ECO:0000256" key="4">
    <source>
        <dbReference type="ARBA" id="ARBA00022729"/>
    </source>
</evidence>
<protein>
    <recommendedName>
        <fullName evidence="10">UPAR/Ly6 domain-containing protein</fullName>
    </recommendedName>
</protein>
<comment type="subcellular location">
    <subcellularLocation>
        <location evidence="1">Cell membrane</location>
        <topology evidence="1">Lipid-anchor</topology>
        <topology evidence="1">GPI-anchor</topology>
    </subcellularLocation>
</comment>
<dbReference type="Proteomes" id="UP000264800">
    <property type="component" value="Unplaced"/>
</dbReference>
<proteinExistence type="inferred from homology"/>
<evidence type="ECO:0000313" key="12">
    <source>
        <dbReference type="Proteomes" id="UP000264800"/>
    </source>
</evidence>
<dbReference type="PANTHER" id="PTHR47613">
    <property type="entry name" value="SPERM ACROSOME MEMBRANE-ASSOCIATED PROTEIN 4"/>
    <property type="match status" value="1"/>
</dbReference>
<evidence type="ECO:0000256" key="1">
    <source>
        <dbReference type="ARBA" id="ARBA00004609"/>
    </source>
</evidence>
<evidence type="ECO:0000256" key="6">
    <source>
        <dbReference type="ARBA" id="ARBA00023157"/>
    </source>
</evidence>
<sequence length="190" mass="20824">MTGCEWITRALLTNPISAQLPVTSAVLAAQSETRDTLLAMRGLMFLVFAVAMLTPAQGDKEEQLEPLVESMGLQEEEDYLECFRCDLGFWDACYTTETKCSRGERCYTGRAKAADALDIKMLGCARAEECGVETTTTVAALSSNRTVFVLTKFCCDTPFCNAAHKLCAHTLLRLTAAFVATWQLTYASMG</sequence>
<keyword evidence="3" id="KW-0336">GPI-anchor</keyword>
<keyword evidence="8" id="KW-0449">Lipoprotein</keyword>
<dbReference type="InterPro" id="IPR046354">
    <property type="entry name" value="SPACA4/Bouncer"/>
</dbReference>
<feature type="domain" description="UPAR/Ly6" evidence="10">
    <location>
        <begin position="79"/>
        <end position="162"/>
    </location>
</feature>
<keyword evidence="12" id="KW-1185">Reference proteome</keyword>
<dbReference type="GO" id="GO:0035036">
    <property type="term" value="P:sperm-egg recognition"/>
    <property type="evidence" value="ECO:0007669"/>
    <property type="project" value="TreeGrafter"/>
</dbReference>
<accession>A0A3Q3EVB4</accession>
<evidence type="ECO:0000256" key="5">
    <source>
        <dbReference type="ARBA" id="ARBA00023136"/>
    </source>
</evidence>
<keyword evidence="5" id="KW-0472">Membrane</keyword>
<dbReference type="Pfam" id="PF00021">
    <property type="entry name" value="UPAR_LY6"/>
    <property type="match status" value="1"/>
</dbReference>
<keyword evidence="7" id="KW-0325">Glycoprotein</keyword>
<evidence type="ECO:0000256" key="7">
    <source>
        <dbReference type="ARBA" id="ARBA00023180"/>
    </source>
</evidence>
<reference evidence="11" key="1">
    <citation type="submission" date="2025-08" db="UniProtKB">
        <authorList>
            <consortium name="Ensembl"/>
        </authorList>
    </citation>
    <scope>IDENTIFICATION</scope>
</reference>
<reference evidence="11" key="2">
    <citation type="submission" date="2025-09" db="UniProtKB">
        <authorList>
            <consortium name="Ensembl"/>
        </authorList>
    </citation>
    <scope>IDENTIFICATION</scope>
</reference>
<keyword evidence="6" id="KW-1015">Disulfide bond</keyword>
<dbReference type="AlphaFoldDB" id="A0A3Q3EVB4"/>
<dbReference type="GeneTree" id="ENSGT00510000049347"/>
<organism evidence="11 12">
    <name type="scientific">Kryptolebias marmoratus</name>
    <name type="common">Mangrove killifish</name>
    <name type="synonym">Rivulus marmoratus</name>
    <dbReference type="NCBI Taxonomy" id="37003"/>
    <lineage>
        <taxon>Eukaryota</taxon>
        <taxon>Metazoa</taxon>
        <taxon>Chordata</taxon>
        <taxon>Craniata</taxon>
        <taxon>Vertebrata</taxon>
        <taxon>Euteleostomi</taxon>
        <taxon>Actinopterygii</taxon>
        <taxon>Neopterygii</taxon>
        <taxon>Teleostei</taxon>
        <taxon>Neoteleostei</taxon>
        <taxon>Acanthomorphata</taxon>
        <taxon>Ovalentaria</taxon>
        <taxon>Atherinomorphae</taxon>
        <taxon>Cyprinodontiformes</taxon>
        <taxon>Rivulidae</taxon>
        <taxon>Kryptolebias</taxon>
    </lineage>
</organism>
<evidence type="ECO:0000259" key="10">
    <source>
        <dbReference type="Pfam" id="PF00021"/>
    </source>
</evidence>
<keyword evidence="2" id="KW-1003">Cell membrane</keyword>
<dbReference type="InterPro" id="IPR045860">
    <property type="entry name" value="Snake_toxin-like_sf"/>
</dbReference>
<evidence type="ECO:0000313" key="11">
    <source>
        <dbReference type="Ensembl" id="ENSKMAP00000005617.1"/>
    </source>
</evidence>
<keyword evidence="4" id="KW-0732">Signal</keyword>
<evidence type="ECO:0000256" key="2">
    <source>
        <dbReference type="ARBA" id="ARBA00022475"/>
    </source>
</evidence>
<comment type="similarity">
    <text evidence="9">Belongs to the SPACA4/bouncer family.</text>
</comment>
<dbReference type="InterPro" id="IPR016054">
    <property type="entry name" value="LY6_UPA_recep-like"/>
</dbReference>
<dbReference type="GO" id="GO:0098552">
    <property type="term" value="C:side of membrane"/>
    <property type="evidence" value="ECO:0007669"/>
    <property type="project" value="UniProtKB-KW"/>
</dbReference>
<dbReference type="GO" id="GO:0005886">
    <property type="term" value="C:plasma membrane"/>
    <property type="evidence" value="ECO:0007669"/>
    <property type="project" value="UniProtKB-SubCell"/>
</dbReference>
<dbReference type="Ensembl" id="ENSKMAT00000005716.1">
    <property type="protein sequence ID" value="ENSKMAP00000005617.1"/>
    <property type="gene ID" value="ENSKMAG00000004266.1"/>
</dbReference>
<evidence type="ECO:0000256" key="8">
    <source>
        <dbReference type="ARBA" id="ARBA00023288"/>
    </source>
</evidence>
<evidence type="ECO:0000256" key="3">
    <source>
        <dbReference type="ARBA" id="ARBA00022622"/>
    </source>
</evidence>
<dbReference type="PANTHER" id="PTHR47613:SF1">
    <property type="entry name" value="SPERM ACROSOME MEMBRANE-ASSOCIATED PROTEIN 4"/>
    <property type="match status" value="1"/>
</dbReference>
<dbReference type="SUPFAM" id="SSF57302">
    <property type="entry name" value="Snake toxin-like"/>
    <property type="match status" value="1"/>
</dbReference>
<name>A0A3Q3EVB4_KRYMA</name>